<dbReference type="PANTHER" id="PTHR34385">
    <property type="entry name" value="D-ALANYL-D-ALANINE CARBOXYPEPTIDASE"/>
    <property type="match status" value="1"/>
</dbReference>
<gene>
    <name evidence="3" type="ORF">M1843_10300</name>
</gene>
<dbReference type="RefSeq" id="WP_416343991.1">
    <property type="nucleotide sequence ID" value="NZ_JALQCY010000003.1"/>
</dbReference>
<evidence type="ECO:0000256" key="1">
    <source>
        <dbReference type="SAM" id="MobiDB-lite"/>
    </source>
</evidence>
<organism evidence="3 4">
    <name type="scientific">Isoptericola peretonis</name>
    <dbReference type="NCBI Taxonomy" id="2918523"/>
    <lineage>
        <taxon>Bacteria</taxon>
        <taxon>Bacillati</taxon>
        <taxon>Actinomycetota</taxon>
        <taxon>Actinomycetes</taxon>
        <taxon>Micrococcales</taxon>
        <taxon>Promicromonosporaceae</taxon>
        <taxon>Isoptericola</taxon>
    </lineage>
</organism>
<dbReference type="Proteomes" id="UP001651050">
    <property type="component" value="Unassembled WGS sequence"/>
</dbReference>
<dbReference type="Gene3D" id="3.30.1380.10">
    <property type="match status" value="1"/>
</dbReference>
<comment type="caution">
    <text evidence="3">The sequence shown here is derived from an EMBL/GenBank/DDBJ whole genome shotgun (WGS) entry which is preliminary data.</text>
</comment>
<dbReference type="SUPFAM" id="SSF55166">
    <property type="entry name" value="Hedgehog/DD-peptidase"/>
    <property type="match status" value="1"/>
</dbReference>
<dbReference type="InterPro" id="IPR052179">
    <property type="entry name" value="DD-CPase-like"/>
</dbReference>
<sequence>MTHTHPGTSSAEPVRTYPSRRDPGRGGRSRPVAAAGRTTPELVRAAAPAGPSLRAEQVRASVPALPVEPARAAEHAHVFAPVRAAEPSRTVSAMAAMAARSERSAVAATGSKRPPEHGGSRGSATRKPARKGRAPSRWAGIGVGLTVAVATTTTLTAVAPQAAAPEAADRPTTGALDAITAAASAAVDDRDGTASRSGARGAAAKTAAQVATVKSAAGGAQVTVSDKAKLSVEKLDSGQIEAPPPVLPGCDGEASGTGSNGAIPSSDMCTLWDGRTQIRADAAVALAELNEAYTAAWGEPMCITDGFRSYSQQVATKAAKGYLAAAPGTSNHGWGLAVDICPETYAGARWDWLAANAPAYGWDNPDWARPGGSKYEPWHWEWTAAVAEMGGR</sequence>
<dbReference type="CDD" id="cd14814">
    <property type="entry name" value="Peptidase_M15"/>
    <property type="match status" value="1"/>
</dbReference>
<evidence type="ECO:0000313" key="4">
    <source>
        <dbReference type="Proteomes" id="UP001651050"/>
    </source>
</evidence>
<accession>A0ABT0J3Q4</accession>
<reference evidence="3 4" key="1">
    <citation type="submission" date="2022-02" db="EMBL/GenBank/DDBJ databases">
        <title>The car tank lid bacteriome: a reservoir of bacteria with potential in bioremediation of fuel.</title>
        <authorList>
            <person name="Vidal-Verdu A."/>
            <person name="Gomez-Martinez D."/>
            <person name="Latorre-Perez A."/>
            <person name="Pereto J."/>
            <person name="Porcar M."/>
        </authorList>
    </citation>
    <scope>NUCLEOTIDE SEQUENCE [LARGE SCALE GENOMIC DNA]</scope>
    <source>
        <strain evidence="3 4">4D.3</strain>
    </source>
</reference>
<keyword evidence="4" id="KW-1185">Reference proteome</keyword>
<dbReference type="Pfam" id="PF02557">
    <property type="entry name" value="VanY"/>
    <property type="match status" value="1"/>
</dbReference>
<protein>
    <submittedName>
        <fullName evidence="3">M15 family metallopeptidase</fullName>
    </submittedName>
</protein>
<feature type="region of interest" description="Disordered" evidence="1">
    <location>
        <begin position="102"/>
        <end position="137"/>
    </location>
</feature>
<evidence type="ECO:0000259" key="2">
    <source>
        <dbReference type="Pfam" id="PF02557"/>
    </source>
</evidence>
<feature type="region of interest" description="Disordered" evidence="1">
    <location>
        <begin position="1"/>
        <end position="58"/>
    </location>
</feature>
<dbReference type="PANTHER" id="PTHR34385:SF1">
    <property type="entry name" value="PEPTIDOGLYCAN L-ALANYL-D-GLUTAMATE ENDOPEPTIDASE CWLK"/>
    <property type="match status" value="1"/>
</dbReference>
<dbReference type="EMBL" id="JALQCY010000003">
    <property type="protein sequence ID" value="MCK9794136.1"/>
    <property type="molecule type" value="Genomic_DNA"/>
</dbReference>
<feature type="compositionally biased region" description="Polar residues" evidence="1">
    <location>
        <begin position="1"/>
        <end position="11"/>
    </location>
</feature>
<name>A0ABT0J3Q4_9MICO</name>
<dbReference type="InterPro" id="IPR003709">
    <property type="entry name" value="VanY-like_core_dom"/>
</dbReference>
<evidence type="ECO:0000313" key="3">
    <source>
        <dbReference type="EMBL" id="MCK9794136.1"/>
    </source>
</evidence>
<proteinExistence type="predicted"/>
<dbReference type="InterPro" id="IPR009045">
    <property type="entry name" value="Zn_M74/Hedgehog-like"/>
</dbReference>
<feature type="domain" description="D-alanyl-D-alanine carboxypeptidase-like core" evidence="2">
    <location>
        <begin position="277"/>
        <end position="383"/>
    </location>
</feature>